<protein>
    <submittedName>
        <fullName evidence="10">Oxidoreductase</fullName>
    </submittedName>
</protein>
<sequence length="456" mass="50432">MGDRKKPGFGKQLAELHRWNAWLVVVLAASGLLLSWGAARGWLGEGRVWLKQLHIYIGLITAIVLALYGPMMKRHLKQLRTRPRQRGNLVFVLALLVGWLLSGIVLWQFRHLPPRWANIALVVHDLLTWIGLPYIAYHSATRLRWMRKPEKRAVRTGGEAGAVGAAAPAALPRAGVAVGAAQAEEGSGLRWREADEGTPRGSAAGRAAPRPVPAEPQAWMSRRQFIRWSVGIAIAASVAPPFLRWMGGTLRDLGPSASGGMSADTDPNRMLPAPEPLPDSASVVGGGAQGRFRVYTVTPLPKFDSASWAFTIDGLVEQPGKWNWEDFLQLKRTVQVSDFHCVTGWSVYNNTWEGIPLAQLLAAAGVKSKAKYVKFYSGDGEYTDALSLEQAMMEGVLVALLHDGKPIHRDYGGPVRLIVPKMYAYKSVKWLERIELIEEPHFGYWEVRGYDNDAWV</sequence>
<feature type="region of interest" description="Disordered" evidence="6">
    <location>
        <begin position="187"/>
        <end position="215"/>
    </location>
</feature>
<feature type="transmembrane region" description="Helical" evidence="7">
    <location>
        <begin position="89"/>
        <end position="109"/>
    </location>
</feature>
<keyword evidence="3 7" id="KW-0812">Transmembrane</keyword>
<organism evidence="10 11">
    <name type="scientific">Cohnella fermenti</name>
    <dbReference type="NCBI Taxonomy" id="2565925"/>
    <lineage>
        <taxon>Bacteria</taxon>
        <taxon>Bacillati</taxon>
        <taxon>Bacillota</taxon>
        <taxon>Bacilli</taxon>
        <taxon>Bacillales</taxon>
        <taxon>Paenibacillaceae</taxon>
        <taxon>Cohnella</taxon>
    </lineage>
</organism>
<evidence type="ECO:0000259" key="8">
    <source>
        <dbReference type="Pfam" id="PF00174"/>
    </source>
</evidence>
<keyword evidence="2" id="KW-1003">Cell membrane</keyword>
<evidence type="ECO:0000259" key="9">
    <source>
        <dbReference type="Pfam" id="PF01292"/>
    </source>
</evidence>
<dbReference type="Pfam" id="PF00174">
    <property type="entry name" value="Oxidored_molyb"/>
    <property type="match status" value="1"/>
</dbReference>
<comment type="subcellular location">
    <subcellularLocation>
        <location evidence="1">Cell membrane</location>
        <topology evidence="1">Multi-pass membrane protein</topology>
    </subcellularLocation>
</comment>
<gene>
    <name evidence="10" type="ORF">E6C55_01925</name>
</gene>
<keyword evidence="4 7" id="KW-1133">Transmembrane helix</keyword>
<dbReference type="SUPFAM" id="SSF81342">
    <property type="entry name" value="Transmembrane di-heme cytochromes"/>
    <property type="match status" value="1"/>
</dbReference>
<evidence type="ECO:0000256" key="5">
    <source>
        <dbReference type="ARBA" id="ARBA00023136"/>
    </source>
</evidence>
<reference evidence="10 11" key="1">
    <citation type="submission" date="2019-04" db="EMBL/GenBank/DDBJ databases">
        <title>Cohnella sp. nov. isolated from preserved vegetables.</title>
        <authorList>
            <person name="Lin S.-Y."/>
            <person name="Hung M.-H."/>
            <person name="Young C.-C."/>
        </authorList>
    </citation>
    <scope>NUCLEOTIDE SEQUENCE [LARGE SCALE GENOMIC DNA]</scope>
    <source>
        <strain evidence="10 11">CC-MHH1044</strain>
    </source>
</reference>
<dbReference type="GO" id="GO:0022904">
    <property type="term" value="P:respiratory electron transport chain"/>
    <property type="evidence" value="ECO:0007669"/>
    <property type="project" value="InterPro"/>
</dbReference>
<accession>A0A4V3WGF9</accession>
<evidence type="ECO:0000256" key="4">
    <source>
        <dbReference type="ARBA" id="ARBA00022989"/>
    </source>
</evidence>
<proteinExistence type="predicted"/>
<feature type="compositionally biased region" description="Low complexity" evidence="6">
    <location>
        <begin position="199"/>
        <end position="209"/>
    </location>
</feature>
<feature type="transmembrane region" description="Helical" evidence="7">
    <location>
        <begin position="115"/>
        <end position="137"/>
    </location>
</feature>
<evidence type="ECO:0000313" key="10">
    <source>
        <dbReference type="EMBL" id="THF84089.1"/>
    </source>
</evidence>
<feature type="transmembrane region" description="Helical" evidence="7">
    <location>
        <begin position="49"/>
        <end position="68"/>
    </location>
</feature>
<dbReference type="GO" id="GO:0009055">
    <property type="term" value="F:electron transfer activity"/>
    <property type="evidence" value="ECO:0007669"/>
    <property type="project" value="InterPro"/>
</dbReference>
<dbReference type="InterPro" id="IPR000572">
    <property type="entry name" value="OxRdtase_Mopterin-bd_dom"/>
</dbReference>
<dbReference type="InterPro" id="IPR011577">
    <property type="entry name" value="Cyt_b561_bac/Ni-Hgenase"/>
</dbReference>
<feature type="transmembrane region" description="Helical" evidence="7">
    <location>
        <begin position="21"/>
        <end position="43"/>
    </location>
</feature>
<keyword evidence="11" id="KW-1185">Reference proteome</keyword>
<dbReference type="GO" id="GO:0005886">
    <property type="term" value="C:plasma membrane"/>
    <property type="evidence" value="ECO:0007669"/>
    <property type="project" value="UniProtKB-SubCell"/>
</dbReference>
<feature type="transmembrane region" description="Helical" evidence="7">
    <location>
        <begin position="225"/>
        <end position="243"/>
    </location>
</feature>
<dbReference type="RefSeq" id="WP_136368091.1">
    <property type="nucleotide sequence ID" value="NZ_SSOB01000002.1"/>
</dbReference>
<feature type="domain" description="Oxidoreductase molybdopterin-binding" evidence="8">
    <location>
        <begin position="299"/>
        <end position="445"/>
    </location>
</feature>
<evidence type="ECO:0000256" key="6">
    <source>
        <dbReference type="SAM" id="MobiDB-lite"/>
    </source>
</evidence>
<evidence type="ECO:0000256" key="3">
    <source>
        <dbReference type="ARBA" id="ARBA00022692"/>
    </source>
</evidence>
<dbReference type="EMBL" id="SSOB01000002">
    <property type="protein sequence ID" value="THF84089.1"/>
    <property type="molecule type" value="Genomic_DNA"/>
</dbReference>
<feature type="domain" description="Cytochrome b561 bacterial/Ni-hydrogenase" evidence="9">
    <location>
        <begin position="16"/>
        <end position="140"/>
    </location>
</feature>
<dbReference type="Pfam" id="PF01292">
    <property type="entry name" value="Ni_hydr_CYTB"/>
    <property type="match status" value="1"/>
</dbReference>
<evidence type="ECO:0000256" key="7">
    <source>
        <dbReference type="SAM" id="Phobius"/>
    </source>
</evidence>
<evidence type="ECO:0000256" key="1">
    <source>
        <dbReference type="ARBA" id="ARBA00004651"/>
    </source>
</evidence>
<dbReference type="OrthoDB" id="9778777at2"/>
<evidence type="ECO:0000313" key="11">
    <source>
        <dbReference type="Proteomes" id="UP000310636"/>
    </source>
</evidence>
<dbReference type="PANTHER" id="PTHR43032">
    <property type="entry name" value="PROTEIN-METHIONINE-SULFOXIDE REDUCTASE"/>
    <property type="match status" value="1"/>
</dbReference>
<dbReference type="AlphaFoldDB" id="A0A4V3WGF9"/>
<evidence type="ECO:0000256" key="2">
    <source>
        <dbReference type="ARBA" id="ARBA00022475"/>
    </source>
</evidence>
<name>A0A4V3WGF9_9BACL</name>
<dbReference type="Gene3D" id="3.90.420.10">
    <property type="entry name" value="Oxidoreductase, molybdopterin-binding domain"/>
    <property type="match status" value="1"/>
</dbReference>
<dbReference type="Proteomes" id="UP000310636">
    <property type="component" value="Unassembled WGS sequence"/>
</dbReference>
<dbReference type="SUPFAM" id="SSF56524">
    <property type="entry name" value="Oxidoreductase molybdopterin-binding domain"/>
    <property type="match status" value="1"/>
</dbReference>
<dbReference type="InterPro" id="IPR036374">
    <property type="entry name" value="OxRdtase_Mopterin-bd_sf"/>
</dbReference>
<comment type="caution">
    <text evidence="10">The sequence shown here is derived from an EMBL/GenBank/DDBJ whole genome shotgun (WGS) entry which is preliminary data.</text>
</comment>
<keyword evidence="5 7" id="KW-0472">Membrane</keyword>
<dbReference type="InterPro" id="IPR016174">
    <property type="entry name" value="Di-haem_cyt_TM"/>
</dbReference>
<dbReference type="PANTHER" id="PTHR43032:SF4">
    <property type="entry name" value="OXIDOREDUCTASE MOLYBDOPTERIN-BINDING DOMAIN-CONTAINING PROTEIN"/>
    <property type="match status" value="1"/>
</dbReference>